<dbReference type="EMBL" id="BJXJ01000039">
    <property type="protein sequence ID" value="GEM77086.1"/>
    <property type="molecule type" value="Genomic_DNA"/>
</dbReference>
<dbReference type="SUPFAM" id="SSF143990">
    <property type="entry name" value="YbiA-like"/>
    <property type="match status" value="1"/>
</dbReference>
<dbReference type="RefSeq" id="WP_039983587.1">
    <property type="nucleotide sequence ID" value="NZ_BAOJ01000233.1"/>
</dbReference>
<dbReference type="NCBIfam" id="TIGR02464">
    <property type="entry name" value="ribofla_fusion"/>
    <property type="match status" value="1"/>
</dbReference>
<evidence type="ECO:0000313" key="5">
    <source>
        <dbReference type="Proteomes" id="UP000321922"/>
    </source>
</evidence>
<dbReference type="Pfam" id="PF08719">
    <property type="entry name" value="NADAR"/>
    <property type="match status" value="1"/>
</dbReference>
<dbReference type="AlphaFoldDB" id="A0A511QJ41"/>
<evidence type="ECO:0000256" key="2">
    <source>
        <dbReference type="ARBA" id="ARBA00000751"/>
    </source>
</evidence>
<proteinExistence type="predicted"/>
<comment type="catalytic activity">
    <reaction evidence="1">
        <text>5-amino-6-(5-phospho-D-ribosylamino)uracil + H2O = 5,6-diaminouracil + D-ribose 5-phosphate</text>
        <dbReference type="Rhea" id="RHEA:55020"/>
        <dbReference type="ChEBI" id="CHEBI:15377"/>
        <dbReference type="ChEBI" id="CHEBI:46252"/>
        <dbReference type="ChEBI" id="CHEBI:58453"/>
        <dbReference type="ChEBI" id="CHEBI:78346"/>
    </reaction>
</comment>
<reference evidence="4 5" key="1">
    <citation type="submission" date="2019-07" db="EMBL/GenBank/DDBJ databases">
        <title>Whole genome shotgun sequence of Vibrio sagamiensis NBRC 104589.</title>
        <authorList>
            <person name="Hosoyama A."/>
            <person name="Uohara A."/>
            <person name="Ohji S."/>
            <person name="Ichikawa N."/>
        </authorList>
    </citation>
    <scope>NUCLEOTIDE SEQUENCE [LARGE SCALE GENOMIC DNA]</scope>
    <source>
        <strain evidence="4 5">NBRC 104589</strain>
    </source>
</reference>
<protein>
    <recommendedName>
        <fullName evidence="3">NADAR domain-containing protein</fullName>
    </recommendedName>
</protein>
<sequence>MSKSEIQAKEILFYEPQDPNGYLSNFSICPIKVNGQMWATSEHYYQAMKFVPDYLRNTIFRASTPAEAFALSRQHEKHVRDDWYDIRIDVMKFIVTEKFKQNPQLAQSLANTGDSVIKEHSPKDNFWGDGGNGTGKNHLGKILMAVRQQLRSA</sequence>
<comment type="caution">
    <text evidence="4">The sequence shown here is derived from an EMBL/GenBank/DDBJ whole genome shotgun (WGS) entry which is preliminary data.</text>
</comment>
<evidence type="ECO:0000313" key="4">
    <source>
        <dbReference type="EMBL" id="GEM77086.1"/>
    </source>
</evidence>
<dbReference type="InterPro" id="IPR037238">
    <property type="entry name" value="YbiA-like_sf"/>
</dbReference>
<dbReference type="Gene3D" id="1.10.357.40">
    <property type="entry name" value="YbiA-like"/>
    <property type="match status" value="1"/>
</dbReference>
<accession>A0A511QJ41</accession>
<comment type="catalytic activity">
    <reaction evidence="2">
        <text>2,5-diamino-6-hydroxy-4-(5-phosphoribosylamino)-pyrimidine + H2O = 2,5,6-triamino-4-hydroxypyrimidine + D-ribose 5-phosphate</text>
        <dbReference type="Rhea" id="RHEA:23436"/>
        <dbReference type="ChEBI" id="CHEBI:15377"/>
        <dbReference type="ChEBI" id="CHEBI:58614"/>
        <dbReference type="ChEBI" id="CHEBI:78346"/>
        <dbReference type="ChEBI" id="CHEBI:137796"/>
    </reaction>
</comment>
<dbReference type="Proteomes" id="UP000321922">
    <property type="component" value="Unassembled WGS sequence"/>
</dbReference>
<organism evidence="4 5">
    <name type="scientific">Vibrio sagamiensis NBRC 104589</name>
    <dbReference type="NCBI Taxonomy" id="1219064"/>
    <lineage>
        <taxon>Bacteria</taxon>
        <taxon>Pseudomonadati</taxon>
        <taxon>Pseudomonadota</taxon>
        <taxon>Gammaproteobacteria</taxon>
        <taxon>Vibrionales</taxon>
        <taxon>Vibrionaceae</taxon>
        <taxon>Vibrio</taxon>
    </lineage>
</organism>
<evidence type="ECO:0000259" key="3">
    <source>
        <dbReference type="Pfam" id="PF08719"/>
    </source>
</evidence>
<dbReference type="InterPro" id="IPR012816">
    <property type="entry name" value="NADAR"/>
</dbReference>
<feature type="domain" description="NADAR" evidence="3">
    <location>
        <begin position="12"/>
        <end position="151"/>
    </location>
</feature>
<name>A0A511QJ41_9VIBR</name>
<evidence type="ECO:0000256" key="1">
    <source>
        <dbReference type="ARBA" id="ARBA00000022"/>
    </source>
</evidence>
<keyword evidence="5" id="KW-1185">Reference proteome</keyword>
<dbReference type="OrthoDB" id="9793111at2"/>
<gene>
    <name evidence="4" type="ORF">VSA01S_31980</name>
</gene>
<dbReference type="CDD" id="cd15457">
    <property type="entry name" value="NADAR"/>
    <property type="match status" value="1"/>
</dbReference>